<dbReference type="RefSeq" id="WP_155668995.1">
    <property type="nucleotide sequence ID" value="NZ_WOCA01000008.1"/>
</dbReference>
<feature type="domain" description="AB hydrolase-1" evidence="2">
    <location>
        <begin position="26"/>
        <end position="115"/>
    </location>
</feature>
<reference evidence="3 4" key="1">
    <citation type="submission" date="2019-11" db="EMBL/GenBank/DDBJ databases">
        <authorList>
            <person name="Li X."/>
        </authorList>
    </citation>
    <scope>NUCLEOTIDE SEQUENCE [LARGE SCALE GENOMIC DNA]</scope>
    <source>
        <strain evidence="3 4">L9</strain>
    </source>
</reference>
<accession>A0A6N8FHU8</accession>
<dbReference type="Gene3D" id="3.40.50.1820">
    <property type="entry name" value="alpha/beta hydrolase"/>
    <property type="match status" value="1"/>
</dbReference>
<dbReference type="PANTHER" id="PTHR43798:SF31">
    <property type="entry name" value="AB HYDROLASE SUPERFAMILY PROTEIN YCLE"/>
    <property type="match status" value="1"/>
</dbReference>
<dbReference type="InterPro" id="IPR029058">
    <property type="entry name" value="AB_hydrolase_fold"/>
</dbReference>
<comment type="caution">
    <text evidence="3">The sequence shown here is derived from an EMBL/GenBank/DDBJ whole genome shotgun (WGS) entry which is preliminary data.</text>
</comment>
<evidence type="ECO:0000313" key="3">
    <source>
        <dbReference type="EMBL" id="MUK89025.1"/>
    </source>
</evidence>
<protein>
    <submittedName>
        <fullName evidence="3">Alpha/beta fold hydrolase</fullName>
    </submittedName>
</protein>
<evidence type="ECO:0000313" key="4">
    <source>
        <dbReference type="Proteomes" id="UP000469125"/>
    </source>
</evidence>
<dbReference type="InterPro" id="IPR000073">
    <property type="entry name" value="AB_hydrolase_1"/>
</dbReference>
<proteinExistence type="predicted"/>
<gene>
    <name evidence="3" type="ORF">GMD78_11635</name>
</gene>
<organism evidence="3 4">
    <name type="scientific">Ornithinibacillus caprae</name>
    <dbReference type="NCBI Taxonomy" id="2678566"/>
    <lineage>
        <taxon>Bacteria</taxon>
        <taxon>Bacillati</taxon>
        <taxon>Bacillota</taxon>
        <taxon>Bacilli</taxon>
        <taxon>Bacillales</taxon>
        <taxon>Bacillaceae</taxon>
        <taxon>Ornithinibacillus</taxon>
    </lineage>
</organism>
<evidence type="ECO:0000256" key="1">
    <source>
        <dbReference type="ARBA" id="ARBA00022801"/>
    </source>
</evidence>
<dbReference type="Pfam" id="PF00561">
    <property type="entry name" value="Abhydrolase_1"/>
    <property type="match status" value="1"/>
</dbReference>
<keyword evidence="1 3" id="KW-0378">Hydrolase</keyword>
<dbReference type="SUPFAM" id="SSF53474">
    <property type="entry name" value="alpha/beta-Hydrolases"/>
    <property type="match status" value="1"/>
</dbReference>
<evidence type="ECO:0000259" key="2">
    <source>
        <dbReference type="Pfam" id="PF00561"/>
    </source>
</evidence>
<dbReference type="PANTHER" id="PTHR43798">
    <property type="entry name" value="MONOACYLGLYCEROL LIPASE"/>
    <property type="match status" value="1"/>
</dbReference>
<dbReference type="Proteomes" id="UP000469125">
    <property type="component" value="Unassembled WGS sequence"/>
</dbReference>
<dbReference type="GO" id="GO:0016787">
    <property type="term" value="F:hydrolase activity"/>
    <property type="evidence" value="ECO:0007669"/>
    <property type="project" value="UniProtKB-KW"/>
</dbReference>
<sequence>MSNIEKGFVAVNGGNIYFEVAGEGEAILFLHGLFLDSRLWEDQFHEFAKTHKVIRLDLRGFGQTEITEEPFTNYEDLKGVLDYLNIDNVHVVGLSFGSLLALELAIVYPNLVDSLKNLFLHILLKFLPEPPLVSLEYFQERSASCLLLAFESFLLAWIDIIFHFAWKLQPQSFLQITTYPFVTVGLYNWRRISTFQHKP</sequence>
<keyword evidence="4" id="KW-1185">Reference proteome</keyword>
<dbReference type="AlphaFoldDB" id="A0A6N8FHU8"/>
<dbReference type="GO" id="GO:0016020">
    <property type="term" value="C:membrane"/>
    <property type="evidence" value="ECO:0007669"/>
    <property type="project" value="TreeGrafter"/>
</dbReference>
<dbReference type="EMBL" id="WOCA01000008">
    <property type="protein sequence ID" value="MUK89025.1"/>
    <property type="molecule type" value="Genomic_DNA"/>
</dbReference>
<name>A0A6N8FHU8_9BACI</name>
<dbReference type="PRINTS" id="PR00111">
    <property type="entry name" value="ABHYDROLASE"/>
</dbReference>
<dbReference type="InterPro" id="IPR050266">
    <property type="entry name" value="AB_hydrolase_sf"/>
</dbReference>